<feature type="binding site" evidence="4 6">
    <location>
        <position position="159"/>
    </location>
    <ligand>
        <name>substrate</name>
    </ligand>
</feature>
<sequence>MDMLSNEQFLGIAQKDCDTYSWMQQRAWVEIDLGAVEHNVRQLKKLLAPQTQLMAVVKADAYGHGAVTIAKVALSSGASWLGVATVPEGIQLREAGITAPILLLGAAQTFEQIHAIANWQLQPTLCSPRQALVFSDTLEAINYNSSLPVHIKLDTGMSRLGTNWQESGEFVKLVTRLPRLRIASIYSHLATADSPDPTIMNLQHERFEAAIAQIKASGITIPSLHFANSAGTLVSKKLHYDMVRVGLAIYGHYPAEHLHNVNLKPVLQVKARVTQVKTIEAGTGVSYGYKYIASRDMRIAVVGIGYADGIPRNLSNKMQVIIRGQRIPQIGAITMDQIMLDISSIPDIQENEIVTILGKDQNEQITADDWANELNTISWEILCSFKHRLPRVAVET</sequence>
<comment type="function">
    <text evidence="4">Catalyzes the interconversion of L-alanine and D-alanine. May also act on other amino acids.</text>
</comment>
<feature type="modified residue" description="N6-(pyridoxal phosphate)lysine" evidence="4 5">
    <location>
        <position position="58"/>
    </location>
</feature>
<protein>
    <recommendedName>
        <fullName evidence="4">Alanine racemase</fullName>
        <ecNumber evidence="4">5.1.1.1</ecNumber>
    </recommendedName>
</protein>
<keyword evidence="9" id="KW-1185">Reference proteome</keyword>
<dbReference type="EMBL" id="RSCL01000015">
    <property type="protein sequence ID" value="RUT02877.1"/>
    <property type="molecule type" value="Genomic_DNA"/>
</dbReference>
<evidence type="ECO:0000256" key="1">
    <source>
        <dbReference type="ARBA" id="ARBA00001933"/>
    </source>
</evidence>
<proteinExistence type="inferred from homology"/>
<dbReference type="PANTHER" id="PTHR30511:SF0">
    <property type="entry name" value="ALANINE RACEMASE, CATABOLIC-RELATED"/>
    <property type="match status" value="1"/>
</dbReference>
<feature type="active site" description="Proton acceptor; specific for L-alanine" evidence="4">
    <location>
        <position position="287"/>
    </location>
</feature>
<dbReference type="GO" id="GO:0008784">
    <property type="term" value="F:alanine racemase activity"/>
    <property type="evidence" value="ECO:0007669"/>
    <property type="project" value="UniProtKB-UniRule"/>
</dbReference>
<dbReference type="InterPro" id="IPR000821">
    <property type="entry name" value="Ala_racemase"/>
</dbReference>
<dbReference type="EC" id="5.1.1.1" evidence="4"/>
<dbReference type="PANTHER" id="PTHR30511">
    <property type="entry name" value="ALANINE RACEMASE"/>
    <property type="match status" value="1"/>
</dbReference>
<dbReference type="GO" id="GO:0030632">
    <property type="term" value="P:D-alanine biosynthetic process"/>
    <property type="evidence" value="ECO:0007669"/>
    <property type="project" value="UniProtKB-UniRule"/>
</dbReference>
<evidence type="ECO:0000256" key="3">
    <source>
        <dbReference type="ARBA" id="ARBA00023235"/>
    </source>
</evidence>
<dbReference type="HAMAP" id="MF_01201">
    <property type="entry name" value="Ala_racemase"/>
    <property type="match status" value="1"/>
</dbReference>
<feature type="binding site" evidence="4 6">
    <location>
        <position position="335"/>
    </location>
    <ligand>
        <name>substrate</name>
    </ligand>
</feature>
<feature type="active site" description="Proton acceptor; specific for D-alanine" evidence="4">
    <location>
        <position position="58"/>
    </location>
</feature>
<comment type="cofactor">
    <cofactor evidence="1 4 5">
        <name>pyridoxal 5'-phosphate</name>
        <dbReference type="ChEBI" id="CHEBI:597326"/>
    </cofactor>
</comment>
<dbReference type="Gene3D" id="2.40.37.10">
    <property type="entry name" value="Lyase, Ornithine Decarboxylase, Chain A, domain 1"/>
    <property type="match status" value="1"/>
</dbReference>
<evidence type="ECO:0000313" key="8">
    <source>
        <dbReference type="EMBL" id="RUT02877.1"/>
    </source>
</evidence>
<reference evidence="8" key="2">
    <citation type="journal article" date="2019" name="Genome Biol. Evol.">
        <title>Day and night: Metabolic profiles and evolutionary relationships of six axenic non-marine cyanobacteria.</title>
        <authorList>
            <person name="Will S.E."/>
            <person name="Henke P."/>
            <person name="Boedeker C."/>
            <person name="Huang S."/>
            <person name="Brinkmann H."/>
            <person name="Rohde M."/>
            <person name="Jarek M."/>
            <person name="Friedl T."/>
            <person name="Seufert S."/>
            <person name="Schumacher M."/>
            <person name="Overmann J."/>
            <person name="Neumann-Schaal M."/>
            <person name="Petersen J."/>
        </authorList>
    </citation>
    <scope>NUCLEOTIDE SEQUENCE [LARGE SCALE GENOMIC DNA]</scope>
    <source>
        <strain evidence="8">PCC 7102</strain>
    </source>
</reference>
<dbReference type="SUPFAM" id="SSF51419">
    <property type="entry name" value="PLP-binding barrel"/>
    <property type="match status" value="1"/>
</dbReference>
<dbReference type="SMART" id="SM01005">
    <property type="entry name" value="Ala_racemase_C"/>
    <property type="match status" value="1"/>
</dbReference>
<accession>A0A3S1CJQ8</accession>
<dbReference type="InterPro" id="IPR011079">
    <property type="entry name" value="Ala_racemase_C"/>
</dbReference>
<keyword evidence="2 4" id="KW-0663">Pyridoxal phosphate</keyword>
<evidence type="ECO:0000313" key="9">
    <source>
        <dbReference type="Proteomes" id="UP000271624"/>
    </source>
</evidence>
<evidence type="ECO:0000256" key="6">
    <source>
        <dbReference type="PIRSR" id="PIRSR600821-52"/>
    </source>
</evidence>
<dbReference type="UniPathway" id="UPA00042">
    <property type="reaction ID" value="UER00497"/>
</dbReference>
<organism evidence="8 9">
    <name type="scientific">Dulcicalothrix desertica PCC 7102</name>
    <dbReference type="NCBI Taxonomy" id="232991"/>
    <lineage>
        <taxon>Bacteria</taxon>
        <taxon>Bacillati</taxon>
        <taxon>Cyanobacteriota</taxon>
        <taxon>Cyanophyceae</taxon>
        <taxon>Nostocales</taxon>
        <taxon>Calotrichaceae</taxon>
        <taxon>Dulcicalothrix</taxon>
    </lineage>
</organism>
<dbReference type="InterPro" id="IPR001608">
    <property type="entry name" value="Ala_racemase_N"/>
</dbReference>
<comment type="catalytic activity">
    <reaction evidence="4">
        <text>L-alanine = D-alanine</text>
        <dbReference type="Rhea" id="RHEA:20249"/>
        <dbReference type="ChEBI" id="CHEBI:57416"/>
        <dbReference type="ChEBI" id="CHEBI:57972"/>
        <dbReference type="EC" id="5.1.1.1"/>
    </reaction>
</comment>
<dbReference type="SUPFAM" id="SSF50621">
    <property type="entry name" value="Alanine racemase C-terminal domain-like"/>
    <property type="match status" value="1"/>
</dbReference>
<evidence type="ECO:0000256" key="5">
    <source>
        <dbReference type="PIRSR" id="PIRSR600821-50"/>
    </source>
</evidence>
<dbReference type="Proteomes" id="UP000271624">
    <property type="component" value="Unassembled WGS sequence"/>
</dbReference>
<dbReference type="FunFam" id="3.20.20.10:FF:000002">
    <property type="entry name" value="Alanine racemase"/>
    <property type="match status" value="1"/>
</dbReference>
<gene>
    <name evidence="8" type="ORF">DSM106972_057970</name>
</gene>
<dbReference type="Pfam" id="PF01168">
    <property type="entry name" value="Ala_racemase_N"/>
    <property type="match status" value="1"/>
</dbReference>
<dbReference type="AlphaFoldDB" id="A0A3S1CJQ8"/>
<dbReference type="Pfam" id="PF00842">
    <property type="entry name" value="Ala_racemase_C"/>
    <property type="match status" value="1"/>
</dbReference>
<dbReference type="InterPro" id="IPR009006">
    <property type="entry name" value="Ala_racemase/Decarboxylase_C"/>
</dbReference>
<dbReference type="InterPro" id="IPR029066">
    <property type="entry name" value="PLP-binding_barrel"/>
</dbReference>
<feature type="domain" description="Alanine racemase C-terminal" evidence="7">
    <location>
        <begin position="266"/>
        <end position="394"/>
    </location>
</feature>
<dbReference type="PRINTS" id="PR00992">
    <property type="entry name" value="ALARACEMASE"/>
</dbReference>
<dbReference type="GO" id="GO:0005829">
    <property type="term" value="C:cytosol"/>
    <property type="evidence" value="ECO:0007669"/>
    <property type="project" value="TreeGrafter"/>
</dbReference>
<keyword evidence="3 4" id="KW-0413">Isomerase</keyword>
<name>A0A3S1CJQ8_9CYAN</name>
<evidence type="ECO:0000256" key="4">
    <source>
        <dbReference type="HAMAP-Rule" id="MF_01201"/>
    </source>
</evidence>
<dbReference type="PROSITE" id="PS00395">
    <property type="entry name" value="ALANINE_RACEMASE"/>
    <property type="match status" value="1"/>
</dbReference>
<dbReference type="CDD" id="cd00430">
    <property type="entry name" value="PLPDE_III_AR"/>
    <property type="match status" value="1"/>
</dbReference>
<reference evidence="8" key="1">
    <citation type="submission" date="2018-12" db="EMBL/GenBank/DDBJ databases">
        <authorList>
            <person name="Will S."/>
            <person name="Neumann-Schaal M."/>
            <person name="Henke P."/>
        </authorList>
    </citation>
    <scope>NUCLEOTIDE SEQUENCE</scope>
    <source>
        <strain evidence="8">PCC 7102</strain>
    </source>
</reference>
<dbReference type="InterPro" id="IPR020622">
    <property type="entry name" value="Ala_racemase_pyridoxalP-BS"/>
</dbReference>
<dbReference type="Gene3D" id="3.20.20.10">
    <property type="entry name" value="Alanine racemase"/>
    <property type="match status" value="1"/>
</dbReference>
<evidence type="ECO:0000259" key="7">
    <source>
        <dbReference type="SMART" id="SM01005"/>
    </source>
</evidence>
<comment type="pathway">
    <text evidence="4">Amino-acid biosynthesis; D-alanine biosynthesis; D-alanine from L-alanine: step 1/1.</text>
</comment>
<comment type="similarity">
    <text evidence="4">Belongs to the alanine racemase family.</text>
</comment>
<dbReference type="GO" id="GO:0030170">
    <property type="term" value="F:pyridoxal phosphate binding"/>
    <property type="evidence" value="ECO:0007669"/>
    <property type="project" value="UniProtKB-UniRule"/>
</dbReference>
<dbReference type="NCBIfam" id="TIGR00492">
    <property type="entry name" value="alr"/>
    <property type="match status" value="1"/>
</dbReference>
<comment type="caution">
    <text evidence="8">The sequence shown here is derived from an EMBL/GenBank/DDBJ whole genome shotgun (WGS) entry which is preliminary data.</text>
</comment>
<evidence type="ECO:0000256" key="2">
    <source>
        <dbReference type="ARBA" id="ARBA00022898"/>
    </source>
</evidence>